<protein>
    <recommendedName>
        <fullName evidence="4">Septum formation initiator</fullName>
    </recommendedName>
</protein>
<evidence type="ECO:0000256" key="1">
    <source>
        <dbReference type="SAM" id="MobiDB-lite"/>
    </source>
</evidence>
<name>A0ABP8PSQ6_9ACTN</name>
<feature type="region of interest" description="Disordered" evidence="1">
    <location>
        <begin position="48"/>
        <end position="69"/>
    </location>
</feature>
<dbReference type="EMBL" id="BAABHF010000016">
    <property type="protein sequence ID" value="GAA4491235.1"/>
    <property type="molecule type" value="Genomic_DNA"/>
</dbReference>
<evidence type="ECO:0000313" key="3">
    <source>
        <dbReference type="Proteomes" id="UP001500503"/>
    </source>
</evidence>
<evidence type="ECO:0000313" key="2">
    <source>
        <dbReference type="EMBL" id="GAA4491235.1"/>
    </source>
</evidence>
<keyword evidence="3" id="KW-1185">Reference proteome</keyword>
<organism evidence="2 3">
    <name type="scientific">Actinoallomurus oryzae</name>
    <dbReference type="NCBI Taxonomy" id="502180"/>
    <lineage>
        <taxon>Bacteria</taxon>
        <taxon>Bacillati</taxon>
        <taxon>Actinomycetota</taxon>
        <taxon>Actinomycetes</taxon>
        <taxon>Streptosporangiales</taxon>
        <taxon>Thermomonosporaceae</taxon>
        <taxon>Actinoallomurus</taxon>
    </lineage>
</organism>
<gene>
    <name evidence="2" type="ORF">GCM10023191_024770</name>
</gene>
<proteinExistence type="predicted"/>
<sequence length="145" mass="14263">MGIGAWAATAAVATGVGVAAISVLGAGITDHGVRPLTSAQVERALASPATATPVPGTAGSTPAGAITRGLSTPGGSVLARCDPAGDAYLVSWTPAQGYAADDAHRGPAARAWVEFEADHDNKVTVQVTCRSGVPTATTVNGDVDD</sequence>
<dbReference type="Proteomes" id="UP001500503">
    <property type="component" value="Unassembled WGS sequence"/>
</dbReference>
<reference evidence="3" key="1">
    <citation type="journal article" date="2019" name="Int. J. Syst. Evol. Microbiol.">
        <title>The Global Catalogue of Microorganisms (GCM) 10K type strain sequencing project: providing services to taxonomists for standard genome sequencing and annotation.</title>
        <authorList>
            <consortium name="The Broad Institute Genomics Platform"/>
            <consortium name="The Broad Institute Genome Sequencing Center for Infectious Disease"/>
            <person name="Wu L."/>
            <person name="Ma J."/>
        </authorList>
    </citation>
    <scope>NUCLEOTIDE SEQUENCE [LARGE SCALE GENOMIC DNA]</scope>
    <source>
        <strain evidence="3">JCM 17933</strain>
    </source>
</reference>
<accession>A0ABP8PSQ6</accession>
<comment type="caution">
    <text evidence="2">The sequence shown here is derived from an EMBL/GenBank/DDBJ whole genome shotgun (WGS) entry which is preliminary data.</text>
</comment>
<evidence type="ECO:0008006" key="4">
    <source>
        <dbReference type="Google" id="ProtNLM"/>
    </source>
</evidence>